<dbReference type="RefSeq" id="WP_147574791.1">
    <property type="nucleotide sequence ID" value="NZ_VOWB01000008.1"/>
</dbReference>
<feature type="transmembrane region" description="Helical" evidence="1">
    <location>
        <begin position="51"/>
        <end position="72"/>
    </location>
</feature>
<sequence length="214" mass="24064">MDLNSSPSQILITTLVFGLASLVITTLPFMYTLINGSIKARNGNTPSSSVISVFCIAFIIHTVCCVLFILGIKLLDILNAINESNYLQNKIFSIFWARGEDKIFSLVGAEGNYEEKGAYLQLFMVQTITDWFIILMPLIIFSTAFAYGTIQARKDTNNTDYFSFFLWLAISNIIAFFIFYIWAKIASLALFIPDGADLITKIYEAYNELFSKGI</sequence>
<gene>
    <name evidence="2" type="ORF">FPD46_00610</name>
</gene>
<feature type="transmembrane region" description="Helical" evidence="1">
    <location>
        <begin position="162"/>
        <end position="183"/>
    </location>
</feature>
<dbReference type="AlphaFoldDB" id="A0A5C7DNH2"/>
<comment type="caution">
    <text evidence="2">The sequence shown here is derived from an EMBL/GenBank/DDBJ whole genome shotgun (WGS) entry which is preliminary data.</text>
</comment>
<dbReference type="Proteomes" id="UP000321310">
    <property type="component" value="Unassembled WGS sequence"/>
</dbReference>
<keyword evidence="1" id="KW-0472">Membrane</keyword>
<protein>
    <submittedName>
        <fullName evidence="2">Uncharacterized protein</fullName>
    </submittedName>
</protein>
<name>A0A5C7DNH2_9BACT</name>
<evidence type="ECO:0000313" key="2">
    <source>
        <dbReference type="EMBL" id="TXE84770.1"/>
    </source>
</evidence>
<evidence type="ECO:0000313" key="3">
    <source>
        <dbReference type="Proteomes" id="UP000321310"/>
    </source>
</evidence>
<keyword evidence="1" id="KW-0812">Transmembrane</keyword>
<proteinExistence type="predicted"/>
<feature type="transmembrane region" description="Helical" evidence="1">
    <location>
        <begin position="12"/>
        <end position="31"/>
    </location>
</feature>
<reference evidence="2 3" key="1">
    <citation type="submission" date="2019-07" db="EMBL/GenBank/DDBJ databases">
        <title>Rapid identification of Enteric Bacteria from Whole Genome Sequences (WGS) using Average Nucleotide Identity (ANI).</title>
        <authorList>
            <person name="Lane C."/>
        </authorList>
    </citation>
    <scope>NUCLEOTIDE SEQUENCE [LARGE SCALE GENOMIC DNA]</scope>
    <source>
        <strain evidence="2 3">2016D-0250</strain>
    </source>
</reference>
<dbReference type="EMBL" id="VOWB01000008">
    <property type="protein sequence ID" value="TXE84770.1"/>
    <property type="molecule type" value="Genomic_DNA"/>
</dbReference>
<feature type="transmembrane region" description="Helical" evidence="1">
    <location>
        <begin position="131"/>
        <end position="150"/>
    </location>
</feature>
<keyword evidence="1" id="KW-1133">Transmembrane helix</keyword>
<organism evidence="2 3">
    <name type="scientific">Campylobacter peloridis</name>
    <dbReference type="NCBI Taxonomy" id="488546"/>
    <lineage>
        <taxon>Bacteria</taxon>
        <taxon>Pseudomonadati</taxon>
        <taxon>Campylobacterota</taxon>
        <taxon>Epsilonproteobacteria</taxon>
        <taxon>Campylobacterales</taxon>
        <taxon>Campylobacteraceae</taxon>
        <taxon>Campylobacter</taxon>
    </lineage>
</organism>
<accession>A0A5C7DNH2</accession>
<evidence type="ECO:0000256" key="1">
    <source>
        <dbReference type="SAM" id="Phobius"/>
    </source>
</evidence>